<keyword evidence="2" id="KW-1185">Reference proteome</keyword>
<reference evidence="1" key="1">
    <citation type="submission" date="2023-03" db="EMBL/GenBank/DDBJ databases">
        <title>Lomoglobus Profundus gen. nov., sp. nov., a novel member of the phylum Verrucomicrobia, isolated from deep-marine sediment of South China Sea.</title>
        <authorList>
            <person name="Ahmad T."/>
            <person name="Ishaq S.E."/>
            <person name="Wang F."/>
        </authorList>
    </citation>
    <scope>NUCLEOTIDE SEQUENCE</scope>
    <source>
        <strain evidence="1">LMO-M01</strain>
    </source>
</reference>
<dbReference type="Proteomes" id="UP001218638">
    <property type="component" value="Chromosome"/>
</dbReference>
<dbReference type="NCBIfam" id="TIGR01863">
    <property type="entry name" value="cas_Csd1"/>
    <property type="match status" value="1"/>
</dbReference>
<gene>
    <name evidence="1" type="primary">cas8c</name>
    <name evidence="1" type="ORF">PXH66_20595</name>
</gene>
<dbReference type="RefSeq" id="WP_330931988.1">
    <property type="nucleotide sequence ID" value="NZ_CP119075.1"/>
</dbReference>
<sequence>MILQSLHQLYNRLAEDPQNGLPTPGYSLQNISFCVIIKADGSLIEIVPCRTETIEIGKNGKEKKTVRPLSLLVPGQSKPPGQGLNPCFLWDNTGYMLGFKPEDPKKSEAAREKERIRTLASFDAFKTRHLETETLIADPHFSSVCRFLESWSPDQAADHPMLQEIISGFGVFQISGSLKYVHQAPAVSRWWNEQNTISSAGETSFCLVTGKPAPTAATHDPAIKSVAGAQSSGAKLVSFNLKSVESFSKEQGDNSPVSETAAFAYCNALNWLLARKERRFRIGDATTVFWTAAATTAETLFPWMMSGVPEAEDTATKNRVHDLLKKISQGILGRDDLGDPTVPYYILGLSPNASRLSVRFWHTGELGELITKLKLHLQQLSLVRQWDETNSKNPEPVTPTVYQLLRQTSRDADGIPPLLGGALMRAIVLGTPYPDSLITAVINRIRAEREVSYLKVAVLKAWLIRNHHQLITPMLDETNVNLGYRLGRLFAALEKTQQDALPDLNATIRERFYSSASATPRAVFGRLLRLYPHHLGKLPIGGKIVREKLVQEILDSVQDFPSHLNLQGQAQFALGYYHQRKAFYPTKTKEATVA</sequence>
<proteinExistence type="predicted"/>
<dbReference type="EMBL" id="CP119075">
    <property type="protein sequence ID" value="WED64750.1"/>
    <property type="molecule type" value="Genomic_DNA"/>
</dbReference>
<dbReference type="Pfam" id="PF09709">
    <property type="entry name" value="Cas_Csd1"/>
    <property type="match status" value="1"/>
</dbReference>
<accession>A0AAE9ZXI9</accession>
<evidence type="ECO:0000313" key="1">
    <source>
        <dbReference type="EMBL" id="WED64750.1"/>
    </source>
</evidence>
<protein>
    <submittedName>
        <fullName evidence="1">Type I-C CRISPR-associated protein Cas8c/Csd1</fullName>
    </submittedName>
</protein>
<dbReference type="CDD" id="cd09757">
    <property type="entry name" value="Cas8c_I-C"/>
    <property type="match status" value="1"/>
</dbReference>
<evidence type="ECO:0000313" key="2">
    <source>
        <dbReference type="Proteomes" id="UP001218638"/>
    </source>
</evidence>
<organism evidence="1 2">
    <name type="scientific">Synoicihabitans lomoniglobus</name>
    <dbReference type="NCBI Taxonomy" id="2909285"/>
    <lineage>
        <taxon>Bacteria</taxon>
        <taxon>Pseudomonadati</taxon>
        <taxon>Verrucomicrobiota</taxon>
        <taxon>Opitutia</taxon>
        <taxon>Opitutales</taxon>
        <taxon>Opitutaceae</taxon>
        <taxon>Synoicihabitans</taxon>
    </lineage>
</organism>
<dbReference type="KEGG" id="slom:PXH66_20595"/>
<dbReference type="InterPro" id="IPR010144">
    <property type="entry name" value="CRISPR-assoc_prot_Csd1-typ"/>
</dbReference>
<name>A0AAE9ZXI9_9BACT</name>
<dbReference type="AlphaFoldDB" id="A0AAE9ZXI9"/>